<organism evidence="2 3">
    <name type="scientific">Paenibacillus arenosi</name>
    <dbReference type="NCBI Taxonomy" id="2774142"/>
    <lineage>
        <taxon>Bacteria</taxon>
        <taxon>Bacillati</taxon>
        <taxon>Bacillota</taxon>
        <taxon>Bacilli</taxon>
        <taxon>Bacillales</taxon>
        <taxon>Paenibacillaceae</taxon>
        <taxon>Paenibacillus</taxon>
    </lineage>
</organism>
<feature type="transmembrane region" description="Helical" evidence="1">
    <location>
        <begin position="184"/>
        <end position="202"/>
    </location>
</feature>
<feature type="transmembrane region" description="Helical" evidence="1">
    <location>
        <begin position="116"/>
        <end position="135"/>
    </location>
</feature>
<protein>
    <recommendedName>
        <fullName evidence="4">Diacylglyceryl transferase</fullName>
    </recommendedName>
</protein>
<dbReference type="RefSeq" id="WP_192026840.1">
    <property type="nucleotide sequence ID" value="NZ_JACYTN010000024.1"/>
</dbReference>
<name>A0ABR9B3I8_9BACL</name>
<accession>A0ABR9B3I8</accession>
<dbReference type="Proteomes" id="UP000634529">
    <property type="component" value="Unassembled WGS sequence"/>
</dbReference>
<feature type="transmembrane region" description="Helical" evidence="1">
    <location>
        <begin position="155"/>
        <end position="172"/>
    </location>
</feature>
<evidence type="ECO:0008006" key="4">
    <source>
        <dbReference type="Google" id="ProtNLM"/>
    </source>
</evidence>
<proteinExistence type="predicted"/>
<keyword evidence="1" id="KW-0472">Membrane</keyword>
<gene>
    <name evidence="2" type="ORF">IFO66_19930</name>
</gene>
<dbReference type="EMBL" id="JACYTN010000024">
    <property type="protein sequence ID" value="MBD8500558.1"/>
    <property type="molecule type" value="Genomic_DNA"/>
</dbReference>
<evidence type="ECO:0000313" key="2">
    <source>
        <dbReference type="EMBL" id="MBD8500558.1"/>
    </source>
</evidence>
<reference evidence="2 3" key="1">
    <citation type="submission" date="2020-09" db="EMBL/GenBank/DDBJ databases">
        <title>Paenibacillus sp. CAU 1523 isolated from sand of Haeundae Beach.</title>
        <authorList>
            <person name="Kim W."/>
        </authorList>
    </citation>
    <scope>NUCLEOTIDE SEQUENCE [LARGE SCALE GENOMIC DNA]</scope>
    <source>
        <strain evidence="2 3">CAU 1523</strain>
    </source>
</reference>
<evidence type="ECO:0000313" key="3">
    <source>
        <dbReference type="Proteomes" id="UP000634529"/>
    </source>
</evidence>
<keyword evidence="3" id="KW-1185">Reference proteome</keyword>
<keyword evidence="1" id="KW-1133">Transmembrane helix</keyword>
<feature type="transmembrane region" description="Helical" evidence="1">
    <location>
        <begin position="84"/>
        <end position="104"/>
    </location>
</feature>
<sequence length="245" mass="27154">MGAIQLGSLTLQIDLFILLVALVLAGGVMLLRLRLEGIKLRGYTDWMLTILLVVILNEKFGYLWDAPSILWQQPKALLFLQGTSWNGNVLMIIGLVAWTVYFARKQQIRLQILADLTAHGALFAVAVYGFIYAYAGMTPEGYTPFPLPPTLAAALPPFESIWCILLLAGLWLRRSALGTGEDARWTLIVSGVLGMLISFTSVQVKTTLGLSTIQWVFIGLLLLGYWMMKMKEQPVMEDKSAAEST</sequence>
<feature type="transmembrane region" description="Helical" evidence="1">
    <location>
        <begin position="45"/>
        <end position="64"/>
    </location>
</feature>
<keyword evidence="1" id="KW-0812">Transmembrane</keyword>
<feature type="transmembrane region" description="Helical" evidence="1">
    <location>
        <begin position="15"/>
        <end position="33"/>
    </location>
</feature>
<feature type="transmembrane region" description="Helical" evidence="1">
    <location>
        <begin position="208"/>
        <end position="228"/>
    </location>
</feature>
<evidence type="ECO:0000256" key="1">
    <source>
        <dbReference type="SAM" id="Phobius"/>
    </source>
</evidence>
<comment type="caution">
    <text evidence="2">The sequence shown here is derived from an EMBL/GenBank/DDBJ whole genome shotgun (WGS) entry which is preliminary data.</text>
</comment>